<reference evidence="7" key="1">
    <citation type="submission" date="2011-10" db="EMBL/GenBank/DDBJ databases">
        <title>The Genome Sequence of Oxalobacter formigenes HOxBLS.</title>
        <authorList>
            <consortium name="The Broad Institute Genome Sequencing Platform"/>
            <person name="Earl A."/>
            <person name="Ward D."/>
            <person name="Feldgarden M."/>
            <person name="Gevers D."/>
            <person name="Allison M.J."/>
            <person name="Humphrey S."/>
            <person name="Young S.K."/>
            <person name="Zeng Q."/>
            <person name="Gargeya S."/>
            <person name="Fitzgerald M."/>
            <person name="Haas B."/>
            <person name="Abouelleil A."/>
            <person name="Alvarado L."/>
            <person name="Arachchi H.M."/>
            <person name="Berlin A."/>
            <person name="Brown A."/>
            <person name="Chapman S.B."/>
            <person name="Chen Z."/>
            <person name="Dunbar C."/>
            <person name="Freedman E."/>
            <person name="Gearin G."/>
            <person name="Goldberg J."/>
            <person name="Griggs A."/>
            <person name="Gujja S."/>
            <person name="Heiman D."/>
            <person name="Howarth C."/>
            <person name="Larson L."/>
            <person name="Lui A."/>
            <person name="MacDonald P.J.P."/>
            <person name="Montmayeur A."/>
            <person name="Murphy C."/>
            <person name="Neiman D."/>
            <person name="Pearson M."/>
            <person name="Priest M."/>
            <person name="Roberts A."/>
            <person name="Saif S."/>
            <person name="Shea T."/>
            <person name="Shenoy N."/>
            <person name="Sisk P."/>
            <person name="Stolte C."/>
            <person name="Sykes S."/>
            <person name="Wortman J."/>
            <person name="Nusbaum C."/>
            <person name="Birren B."/>
        </authorList>
    </citation>
    <scope>NUCLEOTIDE SEQUENCE [LARGE SCALE GENOMIC DNA]</scope>
    <source>
        <strain evidence="7">HOxBLS</strain>
    </source>
</reference>
<keyword evidence="5" id="KW-0560">Oxidoreductase</keyword>
<dbReference type="HOGENOM" id="CLU_070764_9_0_4"/>
<evidence type="ECO:0000313" key="8">
    <source>
        <dbReference type="Proteomes" id="UP000003973"/>
    </source>
</evidence>
<sequence length="229" mass="25928">MSTIESSPIDTVIASRQSIRAYKKDPVPAGLIEHVLDMASRAPSATNMQPWKVYVLTGNALKRLTDAVCTAFDNEPEKHQPEYSYYPDPPFEPYLSRRRKVGQDMYSLIGIAREDHVKRHQQQRRNFEFFGAPAGFIFTIDRKLPCVNFIDYGAFFENLMLSAKSHGLDTCLQAFWSDYHLIIREQLSLPAEEMVLAGMAIGYAATDAPINRLATDREPVSAFATFLDK</sequence>
<comment type="caution">
    <text evidence="7">The sequence shown here is derived from an EMBL/GenBank/DDBJ whole genome shotgun (WGS) entry which is preliminary data.</text>
</comment>
<gene>
    <name evidence="7" type="ORF">OFAG_00549</name>
</gene>
<dbReference type="PANTHER" id="PTHR43673">
    <property type="entry name" value="NAD(P)H NITROREDUCTASE YDGI-RELATED"/>
    <property type="match status" value="1"/>
</dbReference>
<dbReference type="SUPFAM" id="SSF55469">
    <property type="entry name" value="FMN-dependent nitroreductase-like"/>
    <property type="match status" value="1"/>
</dbReference>
<dbReference type="GO" id="GO:0016491">
    <property type="term" value="F:oxidoreductase activity"/>
    <property type="evidence" value="ECO:0007669"/>
    <property type="project" value="UniProtKB-KW"/>
</dbReference>
<evidence type="ECO:0000313" key="7">
    <source>
        <dbReference type="EMBL" id="EEO27396.1"/>
    </source>
</evidence>
<dbReference type="RefSeq" id="WP_005876363.1">
    <property type="nucleotide sequence ID" value="NZ_CABMNL010000001.1"/>
</dbReference>
<keyword evidence="4" id="KW-0288">FMN</keyword>
<evidence type="ECO:0000256" key="1">
    <source>
        <dbReference type="ARBA" id="ARBA00001917"/>
    </source>
</evidence>
<keyword evidence="3" id="KW-0285">Flavoprotein</keyword>
<accession>C3X2G0</accession>
<evidence type="ECO:0000256" key="3">
    <source>
        <dbReference type="ARBA" id="ARBA00022630"/>
    </source>
</evidence>
<dbReference type="AlphaFoldDB" id="C3X2G0"/>
<keyword evidence="8" id="KW-1185">Reference proteome</keyword>
<comment type="similarity">
    <text evidence="2">Belongs to the nitroreductase family.</text>
</comment>
<evidence type="ECO:0000259" key="6">
    <source>
        <dbReference type="Pfam" id="PF00881"/>
    </source>
</evidence>
<proteinExistence type="inferred from homology"/>
<evidence type="ECO:0000256" key="5">
    <source>
        <dbReference type="ARBA" id="ARBA00023002"/>
    </source>
</evidence>
<dbReference type="Pfam" id="PF00881">
    <property type="entry name" value="Nitroreductase"/>
    <property type="match status" value="1"/>
</dbReference>
<feature type="domain" description="Nitroreductase" evidence="6">
    <location>
        <begin position="13"/>
        <end position="203"/>
    </location>
</feature>
<dbReference type="Proteomes" id="UP000003973">
    <property type="component" value="Unassembled WGS sequence"/>
</dbReference>
<dbReference type="PANTHER" id="PTHR43673:SF2">
    <property type="entry name" value="NITROREDUCTASE"/>
    <property type="match status" value="1"/>
</dbReference>
<comment type="cofactor">
    <cofactor evidence="1">
        <name>FMN</name>
        <dbReference type="ChEBI" id="CHEBI:58210"/>
    </cofactor>
</comment>
<evidence type="ECO:0000256" key="2">
    <source>
        <dbReference type="ARBA" id="ARBA00007118"/>
    </source>
</evidence>
<evidence type="ECO:0000256" key="4">
    <source>
        <dbReference type="ARBA" id="ARBA00022643"/>
    </source>
</evidence>
<dbReference type="InterPro" id="IPR000415">
    <property type="entry name" value="Nitroreductase-like"/>
</dbReference>
<dbReference type="CDD" id="cd02136">
    <property type="entry name" value="PnbA_NfnB-like"/>
    <property type="match status" value="1"/>
</dbReference>
<name>C3X2G0_9BURK</name>
<organism evidence="7 8">
    <name type="scientific">Oxalobacter paraformigenes</name>
    <dbReference type="NCBI Taxonomy" id="556268"/>
    <lineage>
        <taxon>Bacteria</taxon>
        <taxon>Pseudomonadati</taxon>
        <taxon>Pseudomonadota</taxon>
        <taxon>Betaproteobacteria</taxon>
        <taxon>Burkholderiales</taxon>
        <taxon>Oxalobacteraceae</taxon>
        <taxon>Oxalobacter</taxon>
    </lineage>
</organism>
<dbReference type="Gene3D" id="3.40.109.10">
    <property type="entry name" value="NADH Oxidase"/>
    <property type="match status" value="1"/>
</dbReference>
<protein>
    <recommendedName>
        <fullName evidence="6">Nitroreductase domain-containing protein</fullName>
    </recommendedName>
</protein>
<dbReference type="eggNOG" id="COG0778">
    <property type="taxonomic scope" value="Bacteria"/>
</dbReference>
<dbReference type="EMBL" id="ACDP02000026">
    <property type="protein sequence ID" value="EEO27396.1"/>
    <property type="molecule type" value="Genomic_DNA"/>
</dbReference>
<dbReference type="InterPro" id="IPR029479">
    <property type="entry name" value="Nitroreductase"/>
</dbReference>